<protein>
    <submittedName>
        <fullName evidence="2">Uncharacterized protein</fullName>
    </submittedName>
</protein>
<feature type="compositionally biased region" description="Basic and acidic residues" evidence="1">
    <location>
        <begin position="1"/>
        <end position="11"/>
    </location>
</feature>
<evidence type="ECO:0000313" key="2">
    <source>
        <dbReference type="EMBL" id="KIJ42379.1"/>
    </source>
</evidence>
<sequence>DECVEVPDRKVPGGNLEASPDSPGHPPKNIAAVILANHLVEKVTFHIPEHSGDVTLYHVAEVTGDTPLVDVIEIIFKKAGALACVKTKRPAILYRLSKDKLSEKFGLNTEEQWRVLLKQYEAEIEKKKTNAYAEISFNPVTFLEDLQAVLKPSANIARKLKADSRRLQVNYLTEDLDGDGSDDEGRGRDAVTDINPVTKASKSIKFIRMEKTLDLNKKPGLDGKAQHKEIGFLDFQLWVHELREKPLLVTVDVPPHLPQFQDFFQNWDGPQPERRTNAKLDIHPEVIQNVVPNVITDVPGSGSGPLPITLNLNLSGDRVWPMNFSTPENIYRRAKPLTAQILTAPIIGPTLLSMPTVVQWLNALEEAKCSHLTAEQWTQLCMKFENQGSLNMTLEDIAMFPQEDIIAGYNLNMGERMVVLKYLTIAGDQLGFELCTTRKQGH</sequence>
<organism evidence="2 3">
    <name type="scientific">Sphaerobolus stellatus (strain SS14)</name>
    <dbReference type="NCBI Taxonomy" id="990650"/>
    <lineage>
        <taxon>Eukaryota</taxon>
        <taxon>Fungi</taxon>
        <taxon>Dikarya</taxon>
        <taxon>Basidiomycota</taxon>
        <taxon>Agaricomycotina</taxon>
        <taxon>Agaricomycetes</taxon>
        <taxon>Phallomycetidae</taxon>
        <taxon>Geastrales</taxon>
        <taxon>Sphaerobolaceae</taxon>
        <taxon>Sphaerobolus</taxon>
    </lineage>
</organism>
<accession>A0A0C9V614</accession>
<dbReference type="AlphaFoldDB" id="A0A0C9V614"/>
<gene>
    <name evidence="2" type="ORF">M422DRAFT_254462</name>
</gene>
<keyword evidence="3" id="KW-1185">Reference proteome</keyword>
<reference evidence="2 3" key="1">
    <citation type="submission" date="2014-06" db="EMBL/GenBank/DDBJ databases">
        <title>Evolutionary Origins and Diversification of the Mycorrhizal Mutualists.</title>
        <authorList>
            <consortium name="DOE Joint Genome Institute"/>
            <consortium name="Mycorrhizal Genomics Consortium"/>
            <person name="Kohler A."/>
            <person name="Kuo A."/>
            <person name="Nagy L.G."/>
            <person name="Floudas D."/>
            <person name="Copeland A."/>
            <person name="Barry K.W."/>
            <person name="Cichocki N."/>
            <person name="Veneault-Fourrey C."/>
            <person name="LaButti K."/>
            <person name="Lindquist E.A."/>
            <person name="Lipzen A."/>
            <person name="Lundell T."/>
            <person name="Morin E."/>
            <person name="Murat C."/>
            <person name="Riley R."/>
            <person name="Ohm R."/>
            <person name="Sun H."/>
            <person name="Tunlid A."/>
            <person name="Henrissat B."/>
            <person name="Grigoriev I.V."/>
            <person name="Hibbett D.S."/>
            <person name="Martin F."/>
        </authorList>
    </citation>
    <scope>NUCLEOTIDE SEQUENCE [LARGE SCALE GENOMIC DNA]</scope>
    <source>
        <strain evidence="2 3">SS14</strain>
    </source>
</reference>
<dbReference type="EMBL" id="KN837130">
    <property type="protein sequence ID" value="KIJ42379.1"/>
    <property type="molecule type" value="Genomic_DNA"/>
</dbReference>
<feature type="non-terminal residue" evidence="2">
    <location>
        <position position="442"/>
    </location>
</feature>
<dbReference type="HOGENOM" id="CLU_031571_0_0_1"/>
<name>A0A0C9V614_SPHS4</name>
<evidence type="ECO:0000256" key="1">
    <source>
        <dbReference type="SAM" id="MobiDB-lite"/>
    </source>
</evidence>
<feature type="region of interest" description="Disordered" evidence="1">
    <location>
        <begin position="1"/>
        <end position="27"/>
    </location>
</feature>
<evidence type="ECO:0000313" key="3">
    <source>
        <dbReference type="Proteomes" id="UP000054279"/>
    </source>
</evidence>
<dbReference type="Proteomes" id="UP000054279">
    <property type="component" value="Unassembled WGS sequence"/>
</dbReference>
<proteinExistence type="predicted"/>